<comment type="subcellular location">
    <subcellularLocation>
        <location evidence="1">Membrane</location>
        <topology evidence="1">Multi-pass membrane protein</topology>
    </subcellularLocation>
</comment>
<evidence type="ECO:0000256" key="1">
    <source>
        <dbReference type="ARBA" id="ARBA00004141"/>
    </source>
</evidence>
<dbReference type="Proteomes" id="UP000008068">
    <property type="component" value="Unassembled WGS sequence"/>
</dbReference>
<keyword evidence="4 5" id="KW-0472">Membrane</keyword>
<dbReference type="InterPro" id="IPR019408">
    <property type="entry name" value="7TM_GPCR_serpentine_rcpt_Srab"/>
</dbReference>
<feature type="transmembrane region" description="Helical" evidence="5">
    <location>
        <begin position="20"/>
        <end position="39"/>
    </location>
</feature>
<name>G0PIG1_CAEBE</name>
<dbReference type="AlphaFoldDB" id="G0PIG1"/>
<evidence type="ECO:0000313" key="7">
    <source>
        <dbReference type="Proteomes" id="UP000008068"/>
    </source>
</evidence>
<evidence type="ECO:0000256" key="3">
    <source>
        <dbReference type="ARBA" id="ARBA00022989"/>
    </source>
</evidence>
<gene>
    <name evidence="6" type="ORF">CAEBREN_32454</name>
</gene>
<evidence type="ECO:0000256" key="4">
    <source>
        <dbReference type="ARBA" id="ARBA00023136"/>
    </source>
</evidence>
<keyword evidence="7" id="KW-1185">Reference proteome</keyword>
<dbReference type="STRING" id="135651.G0PIG1"/>
<reference evidence="7" key="1">
    <citation type="submission" date="2011-07" db="EMBL/GenBank/DDBJ databases">
        <authorList>
            <consortium name="Caenorhabditis brenneri Sequencing and Analysis Consortium"/>
            <person name="Wilson R.K."/>
        </authorList>
    </citation>
    <scope>NUCLEOTIDE SEQUENCE [LARGE SCALE GENOMIC DNA]</scope>
    <source>
        <strain evidence="7">PB2801</strain>
    </source>
</reference>
<keyword evidence="3 5" id="KW-1133">Transmembrane helix</keyword>
<sequence length="73" mass="8445">MTSVNCTIMTDLSSSVFLRFSLAINLFICSIGVPVFLWATWKLWSMRYSKLFHVNFKIVLQLHLFGFLLHCTG</sequence>
<feature type="non-terminal residue" evidence="6">
    <location>
        <position position="73"/>
    </location>
</feature>
<dbReference type="Pfam" id="PF10292">
    <property type="entry name" value="7TM_GPCR_Srab"/>
    <property type="match status" value="1"/>
</dbReference>
<protein>
    <recommendedName>
        <fullName evidence="8">Serpentine receptor class gamma</fullName>
    </recommendedName>
</protein>
<evidence type="ECO:0000256" key="2">
    <source>
        <dbReference type="ARBA" id="ARBA00022692"/>
    </source>
</evidence>
<dbReference type="EMBL" id="GL380562">
    <property type="protein sequence ID" value="EGT57659.1"/>
    <property type="molecule type" value="Genomic_DNA"/>
</dbReference>
<accession>G0PIG1</accession>
<evidence type="ECO:0000256" key="5">
    <source>
        <dbReference type="SAM" id="Phobius"/>
    </source>
</evidence>
<organism evidence="7">
    <name type="scientific">Caenorhabditis brenneri</name>
    <name type="common">Nematode worm</name>
    <dbReference type="NCBI Taxonomy" id="135651"/>
    <lineage>
        <taxon>Eukaryota</taxon>
        <taxon>Metazoa</taxon>
        <taxon>Ecdysozoa</taxon>
        <taxon>Nematoda</taxon>
        <taxon>Chromadorea</taxon>
        <taxon>Rhabditida</taxon>
        <taxon>Rhabditina</taxon>
        <taxon>Rhabditomorpha</taxon>
        <taxon>Rhabditoidea</taxon>
        <taxon>Rhabditidae</taxon>
        <taxon>Peloderinae</taxon>
        <taxon>Caenorhabditis</taxon>
    </lineage>
</organism>
<dbReference type="HOGENOM" id="CLU_2711906_0_0_1"/>
<dbReference type="InParanoid" id="G0PIG1"/>
<dbReference type="GO" id="GO:0016020">
    <property type="term" value="C:membrane"/>
    <property type="evidence" value="ECO:0007669"/>
    <property type="project" value="UniProtKB-SubCell"/>
</dbReference>
<evidence type="ECO:0008006" key="8">
    <source>
        <dbReference type="Google" id="ProtNLM"/>
    </source>
</evidence>
<evidence type="ECO:0000313" key="6">
    <source>
        <dbReference type="EMBL" id="EGT57659.1"/>
    </source>
</evidence>
<proteinExistence type="predicted"/>
<keyword evidence="2 5" id="KW-0812">Transmembrane</keyword>